<organism evidence="1 2">
    <name type="scientific">Zopfia rhizophila CBS 207.26</name>
    <dbReference type="NCBI Taxonomy" id="1314779"/>
    <lineage>
        <taxon>Eukaryota</taxon>
        <taxon>Fungi</taxon>
        <taxon>Dikarya</taxon>
        <taxon>Ascomycota</taxon>
        <taxon>Pezizomycotina</taxon>
        <taxon>Dothideomycetes</taxon>
        <taxon>Dothideomycetes incertae sedis</taxon>
        <taxon>Zopfiaceae</taxon>
        <taxon>Zopfia</taxon>
    </lineage>
</organism>
<name>A0A6A6DDX1_9PEZI</name>
<evidence type="ECO:0000313" key="1">
    <source>
        <dbReference type="EMBL" id="KAF2176200.1"/>
    </source>
</evidence>
<dbReference type="Proteomes" id="UP000800200">
    <property type="component" value="Unassembled WGS sequence"/>
</dbReference>
<keyword evidence="2" id="KW-1185">Reference proteome</keyword>
<sequence length="67" mass="7651">MHQLCTFPGLEGRTCVTAIKRPKDYRDGLDVSSRHQKSIACSRVHAWTAEEEQILTTSPRNKSGKHW</sequence>
<reference evidence="1" key="1">
    <citation type="journal article" date="2020" name="Stud. Mycol.">
        <title>101 Dothideomycetes genomes: a test case for predicting lifestyles and emergence of pathogens.</title>
        <authorList>
            <person name="Haridas S."/>
            <person name="Albert R."/>
            <person name="Binder M."/>
            <person name="Bloem J."/>
            <person name="Labutti K."/>
            <person name="Salamov A."/>
            <person name="Andreopoulos B."/>
            <person name="Baker S."/>
            <person name="Barry K."/>
            <person name="Bills G."/>
            <person name="Bluhm B."/>
            <person name="Cannon C."/>
            <person name="Castanera R."/>
            <person name="Culley D."/>
            <person name="Daum C."/>
            <person name="Ezra D."/>
            <person name="Gonzalez J."/>
            <person name="Henrissat B."/>
            <person name="Kuo A."/>
            <person name="Liang C."/>
            <person name="Lipzen A."/>
            <person name="Lutzoni F."/>
            <person name="Magnuson J."/>
            <person name="Mondo S."/>
            <person name="Nolan M."/>
            <person name="Ohm R."/>
            <person name="Pangilinan J."/>
            <person name="Park H.-J."/>
            <person name="Ramirez L."/>
            <person name="Alfaro M."/>
            <person name="Sun H."/>
            <person name="Tritt A."/>
            <person name="Yoshinaga Y."/>
            <person name="Zwiers L.-H."/>
            <person name="Turgeon B."/>
            <person name="Goodwin S."/>
            <person name="Spatafora J."/>
            <person name="Crous P."/>
            <person name="Grigoriev I."/>
        </authorList>
    </citation>
    <scope>NUCLEOTIDE SEQUENCE</scope>
    <source>
        <strain evidence="1">CBS 207.26</strain>
    </source>
</reference>
<protein>
    <submittedName>
        <fullName evidence="1">Uncharacterized protein</fullName>
    </submittedName>
</protein>
<gene>
    <name evidence="1" type="ORF">K469DRAFT_700320</name>
</gene>
<proteinExistence type="predicted"/>
<dbReference type="EMBL" id="ML994713">
    <property type="protein sequence ID" value="KAF2176200.1"/>
    <property type="molecule type" value="Genomic_DNA"/>
</dbReference>
<evidence type="ECO:0000313" key="2">
    <source>
        <dbReference type="Proteomes" id="UP000800200"/>
    </source>
</evidence>
<accession>A0A6A6DDX1</accession>
<dbReference type="AlphaFoldDB" id="A0A6A6DDX1"/>